<name>A0AAU7T552_9ACTN</name>
<dbReference type="AlphaFoldDB" id="A0AAU7T552"/>
<sequence length="127" mass="13225">MTPSQSRRALDAFRQAVETGNLQGLVDILAPDVVLLTDGGGVAQAALAPVVGAEAVAGALSAALSNLARRSLHPAPINGYPALILTLDGEIDAVLAVRIDDGLITGLYSVRNPHKLSRVHTETTLRR</sequence>
<proteinExistence type="predicted"/>
<dbReference type="EMBL" id="CP158165">
    <property type="protein sequence ID" value="XBV21946.1"/>
    <property type="molecule type" value="Genomic_DNA"/>
</dbReference>
<dbReference type="RefSeq" id="WP_350274796.1">
    <property type="nucleotide sequence ID" value="NZ_CP158165.1"/>
</dbReference>
<dbReference type="PANTHER" id="PTHR30173:SF36">
    <property type="entry name" value="ECF RNA POLYMERASE SIGMA FACTOR SIGJ"/>
    <property type="match status" value="1"/>
</dbReference>
<dbReference type="Gene3D" id="3.10.450.50">
    <property type="match status" value="1"/>
</dbReference>
<gene>
    <name evidence="1" type="ORF">ABN611_25695</name>
</gene>
<dbReference type="InterPro" id="IPR032710">
    <property type="entry name" value="NTF2-like_dom_sf"/>
</dbReference>
<dbReference type="GO" id="GO:0016987">
    <property type="term" value="F:sigma factor activity"/>
    <property type="evidence" value="ECO:0007669"/>
    <property type="project" value="TreeGrafter"/>
</dbReference>
<organism evidence="1">
    <name type="scientific">Kribbella sp. HUAS MG21</name>
    <dbReference type="NCBI Taxonomy" id="3160966"/>
    <lineage>
        <taxon>Bacteria</taxon>
        <taxon>Bacillati</taxon>
        <taxon>Actinomycetota</taxon>
        <taxon>Actinomycetes</taxon>
        <taxon>Propionibacteriales</taxon>
        <taxon>Kribbellaceae</taxon>
        <taxon>Kribbella</taxon>
    </lineage>
</organism>
<dbReference type="PANTHER" id="PTHR30173">
    <property type="entry name" value="SIGMA 19 FACTOR"/>
    <property type="match status" value="1"/>
</dbReference>
<evidence type="ECO:0000313" key="1">
    <source>
        <dbReference type="EMBL" id="XBV21946.1"/>
    </source>
</evidence>
<dbReference type="InterPro" id="IPR052704">
    <property type="entry name" value="ECF_Sigma-70_Domain"/>
</dbReference>
<dbReference type="SUPFAM" id="SSF54427">
    <property type="entry name" value="NTF2-like"/>
    <property type="match status" value="1"/>
</dbReference>
<protein>
    <submittedName>
        <fullName evidence="1">Uncharacterized protein</fullName>
    </submittedName>
</protein>
<reference evidence="1" key="1">
    <citation type="submission" date="2024-06" db="EMBL/GenBank/DDBJ databases">
        <title>Kribbella sp. strain HUAS MG21 genome sequences.</title>
        <authorList>
            <person name="Mo P."/>
        </authorList>
    </citation>
    <scope>NUCLEOTIDE SEQUENCE</scope>
    <source>
        <strain evidence="1">HUAS MG21</strain>
    </source>
</reference>
<accession>A0AAU7T552</accession>